<dbReference type="Pfam" id="PF02104">
    <property type="entry name" value="SURF1"/>
    <property type="match status" value="1"/>
</dbReference>
<name>A0A7W6BUX5_9SPHN</name>
<evidence type="ECO:0000313" key="3">
    <source>
        <dbReference type="Proteomes" id="UP000561459"/>
    </source>
</evidence>
<dbReference type="InterPro" id="IPR002994">
    <property type="entry name" value="Surf1/Shy1"/>
</dbReference>
<keyword evidence="1" id="KW-0472">Membrane</keyword>
<comment type="subcellular location">
    <subcellularLocation>
        <location evidence="1">Cell membrane</location>
        <topology evidence="1">Multi-pass membrane protein</topology>
    </subcellularLocation>
</comment>
<protein>
    <recommendedName>
        <fullName evidence="1">SURF1-like protein</fullName>
    </recommendedName>
</protein>
<dbReference type="EMBL" id="JACIDY010000001">
    <property type="protein sequence ID" value="MBB3938466.1"/>
    <property type="molecule type" value="Genomic_DNA"/>
</dbReference>
<keyword evidence="1" id="KW-1003">Cell membrane</keyword>
<keyword evidence="3" id="KW-1185">Reference proteome</keyword>
<feature type="transmembrane region" description="Helical" evidence="1">
    <location>
        <begin position="160"/>
        <end position="181"/>
    </location>
</feature>
<reference evidence="2 3" key="1">
    <citation type="submission" date="2020-08" db="EMBL/GenBank/DDBJ databases">
        <title>Genomic Encyclopedia of Type Strains, Phase IV (KMG-IV): sequencing the most valuable type-strain genomes for metagenomic binning, comparative biology and taxonomic classification.</title>
        <authorList>
            <person name="Goeker M."/>
        </authorList>
    </citation>
    <scope>NUCLEOTIDE SEQUENCE [LARGE SCALE GENOMIC DNA]</scope>
    <source>
        <strain evidence="2 3">DSM 27568</strain>
    </source>
</reference>
<dbReference type="GO" id="GO:0005886">
    <property type="term" value="C:plasma membrane"/>
    <property type="evidence" value="ECO:0007669"/>
    <property type="project" value="UniProtKB-SubCell"/>
</dbReference>
<proteinExistence type="inferred from homology"/>
<dbReference type="AlphaFoldDB" id="A0A7W6BUX5"/>
<evidence type="ECO:0000256" key="1">
    <source>
        <dbReference type="RuleBase" id="RU363076"/>
    </source>
</evidence>
<organism evidence="2 3">
    <name type="scientific">Novosphingobium fluoreni</name>
    <dbReference type="NCBI Taxonomy" id="1391222"/>
    <lineage>
        <taxon>Bacteria</taxon>
        <taxon>Pseudomonadati</taxon>
        <taxon>Pseudomonadota</taxon>
        <taxon>Alphaproteobacteria</taxon>
        <taxon>Sphingomonadales</taxon>
        <taxon>Sphingomonadaceae</taxon>
        <taxon>Novosphingobium</taxon>
    </lineage>
</organism>
<accession>A0A7W6BUX5</accession>
<feature type="transmembrane region" description="Helical" evidence="1">
    <location>
        <begin position="7"/>
        <end position="27"/>
    </location>
</feature>
<dbReference type="Proteomes" id="UP000561459">
    <property type="component" value="Unassembled WGS sequence"/>
</dbReference>
<comment type="caution">
    <text evidence="2">The sequence shown here is derived from an EMBL/GenBank/DDBJ whole genome shotgun (WGS) entry which is preliminary data.</text>
</comment>
<dbReference type="RefSeq" id="WP_183615424.1">
    <property type="nucleotide sequence ID" value="NZ_JACIDY010000001.1"/>
</dbReference>
<gene>
    <name evidence="2" type="ORF">GGR39_000095</name>
</gene>
<comment type="similarity">
    <text evidence="1">Belongs to the SURF1 family.</text>
</comment>
<evidence type="ECO:0000313" key="2">
    <source>
        <dbReference type="EMBL" id="MBB3938466.1"/>
    </source>
</evidence>
<sequence length="191" mass="20626">MRRIPIIPTILVLAAAAVMIWLGFWQLDRLRQKEALLARYGAAHGQAQPVPWPKGSSVASLDLYRRSQLLCLRVVSQRGVAGRSARGEAGLAQYARCALPDGTQADVVTGWARDPNVHGTWQGGPVRGVIAPGPRLVADPPLGGLEANAMPDPSEIPNNHLAYAVQWFLFAATAIVIYGVALRRRLIAPSR</sequence>
<keyword evidence="1" id="KW-1133">Transmembrane helix</keyword>
<keyword evidence="1" id="KW-0812">Transmembrane</keyword>